<dbReference type="InterPro" id="IPR011049">
    <property type="entry name" value="Serralysin-like_metalloprot_C"/>
</dbReference>
<dbReference type="InterPro" id="IPR001343">
    <property type="entry name" value="Hemolysn_Ca-bd"/>
</dbReference>
<dbReference type="CDD" id="cd11304">
    <property type="entry name" value="Cadherin_repeat"/>
    <property type="match status" value="2"/>
</dbReference>
<dbReference type="InterPro" id="IPR001818">
    <property type="entry name" value="Pept_M10_metallopeptidase"/>
</dbReference>
<feature type="region of interest" description="Disordered" evidence="7">
    <location>
        <begin position="2518"/>
        <end position="2580"/>
    </location>
</feature>
<protein>
    <submittedName>
        <fullName evidence="9">VCBS repeat-containing protein</fullName>
    </submittedName>
</protein>
<dbReference type="GO" id="GO:0005615">
    <property type="term" value="C:extracellular space"/>
    <property type="evidence" value="ECO:0007669"/>
    <property type="project" value="TreeGrafter"/>
</dbReference>
<dbReference type="GO" id="GO:0005509">
    <property type="term" value="F:calcium ion binding"/>
    <property type="evidence" value="ECO:0007669"/>
    <property type="project" value="InterPro"/>
</dbReference>
<keyword evidence="3" id="KW-0479">Metal-binding</keyword>
<dbReference type="GO" id="GO:0008270">
    <property type="term" value="F:zinc ion binding"/>
    <property type="evidence" value="ECO:0007669"/>
    <property type="project" value="InterPro"/>
</dbReference>
<dbReference type="InterPro" id="IPR034033">
    <property type="entry name" value="Serralysin-like"/>
</dbReference>
<dbReference type="Pfam" id="PF00413">
    <property type="entry name" value="Peptidase_M10"/>
    <property type="match status" value="1"/>
</dbReference>
<feature type="domain" description="Peptidase metallopeptidase" evidence="8">
    <location>
        <begin position="2267"/>
        <end position="2435"/>
    </location>
</feature>
<dbReference type="InterPro" id="IPR015919">
    <property type="entry name" value="Cadherin-like_sf"/>
</dbReference>
<dbReference type="PRINTS" id="PR00313">
    <property type="entry name" value="CABNDNGRPT"/>
</dbReference>
<dbReference type="CDD" id="cd04277">
    <property type="entry name" value="ZnMc_serralysin_like"/>
    <property type="match status" value="1"/>
</dbReference>
<dbReference type="GO" id="GO:0030198">
    <property type="term" value="P:extracellular matrix organization"/>
    <property type="evidence" value="ECO:0007669"/>
    <property type="project" value="TreeGrafter"/>
</dbReference>
<evidence type="ECO:0000256" key="7">
    <source>
        <dbReference type="SAM" id="MobiDB-lite"/>
    </source>
</evidence>
<dbReference type="SUPFAM" id="SSF55486">
    <property type="entry name" value="Metalloproteases ('zincins'), catalytic domain"/>
    <property type="match status" value="1"/>
</dbReference>
<evidence type="ECO:0000259" key="8">
    <source>
        <dbReference type="SMART" id="SM00235"/>
    </source>
</evidence>
<dbReference type="InterPro" id="IPR013783">
    <property type="entry name" value="Ig-like_fold"/>
</dbReference>
<feature type="compositionally biased region" description="Polar residues" evidence="7">
    <location>
        <begin position="2562"/>
        <end position="2580"/>
    </location>
</feature>
<dbReference type="GO" id="GO:0031012">
    <property type="term" value="C:extracellular matrix"/>
    <property type="evidence" value="ECO:0007669"/>
    <property type="project" value="InterPro"/>
</dbReference>
<dbReference type="SUPFAM" id="SSF49313">
    <property type="entry name" value="Cadherin-like"/>
    <property type="match status" value="1"/>
</dbReference>
<dbReference type="GO" id="GO:0004222">
    <property type="term" value="F:metalloendopeptidase activity"/>
    <property type="evidence" value="ECO:0007669"/>
    <property type="project" value="InterPro"/>
</dbReference>
<keyword evidence="2" id="KW-0645">Protease</keyword>
<dbReference type="PANTHER" id="PTHR10201:SF309">
    <property type="entry name" value="PEPTIDASE METALLOPEPTIDASE DOMAIN-CONTAINING PROTEIN"/>
    <property type="match status" value="1"/>
</dbReference>
<dbReference type="NCBIfam" id="TIGR01965">
    <property type="entry name" value="VCBS_repeat"/>
    <property type="match status" value="17"/>
</dbReference>
<evidence type="ECO:0000313" key="9">
    <source>
        <dbReference type="EMBL" id="VFJ51563.1"/>
    </source>
</evidence>
<dbReference type="InterPro" id="IPR024079">
    <property type="entry name" value="MetalloPept_cat_dom_sf"/>
</dbReference>
<feature type="region of interest" description="Disordered" evidence="7">
    <location>
        <begin position="159"/>
        <end position="197"/>
    </location>
</feature>
<gene>
    <name evidence="9" type="ORF">BECKDK2373C_GA0170839_103218</name>
</gene>
<comment type="similarity">
    <text evidence="1">Belongs to the peptidase M10B family.</text>
</comment>
<dbReference type="InterPro" id="IPR040853">
    <property type="entry name" value="RapA2_cadherin-like"/>
</dbReference>
<dbReference type="PANTHER" id="PTHR10201">
    <property type="entry name" value="MATRIX METALLOPROTEINASE"/>
    <property type="match status" value="1"/>
</dbReference>
<name>A0A450SFE8_9GAMM</name>
<keyword evidence="5" id="KW-0862">Zinc</keyword>
<accession>A0A450SFE8</accession>
<dbReference type="Gene3D" id="2.150.10.10">
    <property type="entry name" value="Serralysin-like metalloprotease, C-terminal"/>
    <property type="match status" value="1"/>
</dbReference>
<dbReference type="GO" id="GO:0016020">
    <property type="term" value="C:membrane"/>
    <property type="evidence" value="ECO:0007669"/>
    <property type="project" value="InterPro"/>
</dbReference>
<dbReference type="Gene3D" id="3.40.390.10">
    <property type="entry name" value="Collagenase (Catalytic Domain)"/>
    <property type="match status" value="1"/>
</dbReference>
<evidence type="ECO:0000256" key="4">
    <source>
        <dbReference type="ARBA" id="ARBA00022801"/>
    </source>
</evidence>
<sequence length="2580" mass="264231">MLDGASGGNVSASSASDAVFSALAGQISGNGDSFDMDQATQIEDLIVEATRNSSLGLGVGAAAQVATLTNQAAGTISESNTTISEALANQNTGTSTDLLEELAQVAYVAQGDAAQTLQSTLKEAVDSGESADLSAAMDSFSGDSLKGAIASAQNQIGDVDGSDAGSTGSDILTGGSGADVLDGNEGDDQLSGGSGNDHLLGGGGFDTLAGGMGNDTFVIGLNEGTDTITDFSAGDKLDLSAFITAGKALQLNANGNGGTEVINVTDNETVAVIKNLEPLNLTLDTDGAVILEGSKPSASLSLSKFSVQENLEGAIIGALKVSDANGSDSHTYTVSDDRFEIDSGNLKLKPGISLNHESSDNLSLTVTATDTEGLSISRELTLFVSDQSEAPVISGDMTGSVAEDNLLLARGTLSAVDEDVGESGFQTEMLSGQYGSLIINNAGAWTYTLNNATAQNMADGQQLVDILTVQSQDGTGQNISITITGTNDTPTLSGVVTGDVGEDGTLEISGVATAVDIDSGESSFQAETLVGQYGTLAIGATGAWTYNLDNGVAQSLAAGEVAKDALTIRTADGTEQTITLTVTGTGDTPSISGDVSGSVTEDNLLLTSGTLSAVDADAGESGFQAQTLSGQYGSFVINGTGTWFYTLNNATAQSMAGGQQLVDTLTVQSVDGSSQNVAITIIGTNDTPTVGGVVTGAVNEDGTLQASGTVTATDTDSGESGFQAETLVGQYGTLAIDGAGAWRYDLANDIAQSLADGKVVSDTLTVHTVDGTEQTIALTVTGTGDVPTISGDISGGVTEDSLLMTSGSLSVVDADAGEGSFQGGMLSGQYGFLMIAETGAWTYILNNATAQSVAAGQQLTDTLTVKSADGSGQDIVITITGTNDAPKIIGDVVGSLTEDDTQSASGQLVVNDADSGESGLGIGFQAATVAGQYGTLEIGIDGAWSYGLDNPDAQFLTEGQVVTDSLTVHTVDGTEQNLTITITGSNDIPIITGKITGDAVEDSQIEVSGTLSAVDADAGESGFQVETLAGQYGELSIDATGAWRYSLVNDSVQSLPAGETLTDTLTVQTVDGSTQDVAITITGTNDIPTLSGVVIGAVSEDGVLQASGAITVVDPDSDESGFQTETLVGQYGSLIIGTTGTWTYSLDNSVAQSLAADEVVVDTLTVHTIDGTEQIITLTVTGTGDLPTISGDVSGSVTEDSLLQTNGVLSLANTDTGESAFQAQTLAGQYGTLAIDATGAWTYTLANDDVQSLPEGQQVTDTVTVQTVSGSTQDIEVTITGTGDIPTLSGVVTGAVSEDGVLQASGTATVVDTDSGESSFQAQMLVGQYGSLIIGTTGAWTYSLDNGIAQSLAAGEVVNDILTVHTLDGTEQTITLTVTGAGDTPIISGDVSGSVTEDSLLTINGLLSVANGDAGGDGFQAETLVGQYGTLAIDATGAWTYNLSNGDVQSLPKDQQITHTLTVQTTDGSTQDVTITITGTNDTPVVGGVLTGAVSEGGLLQAMGMATAVDTDSGESGFRMEMLTGQYGSLFIGATGTWIYTLDSSAAQSLSGGEIVSDVLTVHTIDGTEQTITLTVTGTGSAPIISGDVSGSVTEDSLLQADGVLTAVDTDAGESGFQAENLTGQYGNLFIDAEGAWRYVLDNANAQSLKEGQQVTDTLTVHTADGSGQDITVTVTGSNDTPAITGQTTGDAVEDTETEVSGQLAASDVDAGESGFQAQTLAGQYGSLAIDAAGAWTYSLANDADAVQSLPADGTLTDTVTVRTADGTEQAITLTITGTNDIPDITGTTTGSVSEDSVLQATGTLTAVDADTGESGFQAANLTGQYGAFSMGADGVWTYDLDNAGAQPLTEDEQITDTLTVHTMDGTEQDIAITITGSDDTPLPPLPLPIPTPDPTLENLHWLHHVDSDGNTPFENIEISGTDGSQSLDLTVQVGGDAGSLAVFHKGNVEEVRGTYDNDLAFHQLWDAAHQGMAGTWALVSTPLGTASGSLEAEKINDWLNVHAVQITQDRWIADSDGSYDISGTAAEITAALDGLRITSPGPGTEITLQLDDQSGEPLEETISFQLAETLEDADISGTLNITGLDSAATTFALLDGPDLGTINLSENGQYTYDPDGAYDDLSEGQVATETIRFAVNTGSEQIQTIMGIEITGENDAPVVADTVTLDADEDYVRSGQLTASDPDQGTELTFSLVSGPSAGVLALDPHGTWIFNPLGQFEELNDGDVQQLNFDYSVTDGSVSVPGTANIAIHGRSDDDVSLAIKALLSGRSWNNAPGEAVLLKYSFPTQNELPEHYATNPELQNHAAGFVSFTAAQQAAALSAMESWADVANIKFEQAASVAEAQILFGVTDLPDGQEGYAFYPGDREGGDVWLDRDTATDLTPGSRGYMTLVHEIGHALGLKHGGDYGDANSLEPAIYLPADEDIRENTVMAYGKETAGADEPRGPQAYDIQAIQYLYGTNPNINSGDTVYDLTADGHPFQVIVDAGGVGFGMSVPSSEFFPLTVTVRRTTIFPALSSEITPEGDTPCRKIPMPRRKRPNSERSPTRSRSNACPRWTAAMSRRSTNPYSAIRPSSATPTA</sequence>
<evidence type="ECO:0000256" key="1">
    <source>
        <dbReference type="ARBA" id="ARBA00009490"/>
    </source>
</evidence>
<dbReference type="Gene3D" id="2.60.40.10">
    <property type="entry name" value="Immunoglobulins"/>
    <property type="match status" value="13"/>
</dbReference>
<keyword evidence="6" id="KW-0106">Calcium</keyword>
<dbReference type="InterPro" id="IPR006026">
    <property type="entry name" value="Peptidase_Metallo"/>
</dbReference>
<dbReference type="GO" id="GO:0030574">
    <property type="term" value="P:collagen catabolic process"/>
    <property type="evidence" value="ECO:0007669"/>
    <property type="project" value="TreeGrafter"/>
</dbReference>
<evidence type="ECO:0000256" key="3">
    <source>
        <dbReference type="ARBA" id="ARBA00022723"/>
    </source>
</evidence>
<evidence type="ECO:0000256" key="6">
    <source>
        <dbReference type="ARBA" id="ARBA00022837"/>
    </source>
</evidence>
<dbReference type="EMBL" id="CAADEY010000032">
    <property type="protein sequence ID" value="VFJ51563.1"/>
    <property type="molecule type" value="Genomic_DNA"/>
</dbReference>
<dbReference type="PROSITE" id="PS00330">
    <property type="entry name" value="HEMOLYSIN_CALCIUM"/>
    <property type="match status" value="3"/>
</dbReference>
<dbReference type="SMART" id="SM00235">
    <property type="entry name" value="ZnMc"/>
    <property type="match status" value="1"/>
</dbReference>
<proteinExistence type="inferred from homology"/>
<keyword evidence="4" id="KW-0378">Hydrolase</keyword>
<organism evidence="9">
    <name type="scientific">Candidatus Kentrum sp. DK</name>
    <dbReference type="NCBI Taxonomy" id="2126562"/>
    <lineage>
        <taxon>Bacteria</taxon>
        <taxon>Pseudomonadati</taxon>
        <taxon>Pseudomonadota</taxon>
        <taxon>Gammaproteobacteria</taxon>
        <taxon>Candidatus Kentrum</taxon>
    </lineage>
</organism>
<dbReference type="InterPro" id="IPR018511">
    <property type="entry name" value="Hemolysin-typ_Ca-bd_CS"/>
</dbReference>
<dbReference type="SUPFAM" id="SSF51120">
    <property type="entry name" value="beta-Roll"/>
    <property type="match status" value="1"/>
</dbReference>
<evidence type="ECO:0000256" key="5">
    <source>
        <dbReference type="ARBA" id="ARBA00022833"/>
    </source>
</evidence>
<dbReference type="Pfam" id="PF17803">
    <property type="entry name" value="Cadherin_4"/>
    <property type="match status" value="15"/>
</dbReference>
<evidence type="ECO:0000256" key="2">
    <source>
        <dbReference type="ARBA" id="ARBA00022670"/>
    </source>
</evidence>
<dbReference type="Pfam" id="PF00353">
    <property type="entry name" value="HemolysinCabind"/>
    <property type="match status" value="1"/>
</dbReference>
<dbReference type="InterPro" id="IPR010221">
    <property type="entry name" value="VCBS_dom"/>
</dbReference>
<reference evidence="9" key="1">
    <citation type="submission" date="2019-02" db="EMBL/GenBank/DDBJ databases">
        <authorList>
            <person name="Gruber-Vodicka R. H."/>
            <person name="Seah K. B. B."/>
        </authorList>
    </citation>
    <scope>NUCLEOTIDE SEQUENCE</scope>
    <source>
        <strain evidence="9">BECK_DK161</strain>
    </source>
</reference>
<dbReference type="GO" id="GO:0006508">
    <property type="term" value="P:proteolysis"/>
    <property type="evidence" value="ECO:0007669"/>
    <property type="project" value="UniProtKB-KW"/>
</dbReference>